<sequence>MFLKLILIDRNLILDHDQDDDDDDHRQKLLSKLCVGGLYKYKPKKKVENKYPENGRISNRTI</sequence>
<dbReference type="Proteomes" id="UP000887458">
    <property type="component" value="Unassembled WGS sequence"/>
</dbReference>
<gene>
    <name evidence="1" type="ORF">DERP_002843</name>
</gene>
<proteinExistence type="predicted"/>
<dbReference type="EMBL" id="NJHN03000008">
    <property type="protein sequence ID" value="KAH9426743.1"/>
    <property type="molecule type" value="Genomic_DNA"/>
</dbReference>
<accession>A0ABQ8JVV1</accession>
<name>A0ABQ8JVV1_DERPT</name>
<comment type="caution">
    <text evidence="1">The sequence shown here is derived from an EMBL/GenBank/DDBJ whole genome shotgun (WGS) entry which is preliminary data.</text>
</comment>
<reference evidence="1 2" key="2">
    <citation type="journal article" date="2022" name="Mol. Biol. Evol.">
        <title>Comparative Genomics Reveals Insights into the Divergent Evolution of Astigmatic Mites and Household Pest Adaptations.</title>
        <authorList>
            <person name="Xiong Q."/>
            <person name="Wan A.T."/>
            <person name="Liu X."/>
            <person name="Fung C.S."/>
            <person name="Xiao X."/>
            <person name="Malainual N."/>
            <person name="Hou J."/>
            <person name="Wang L."/>
            <person name="Wang M."/>
            <person name="Yang K.Y."/>
            <person name="Cui Y."/>
            <person name="Leung E.L."/>
            <person name="Nong W."/>
            <person name="Shin S.K."/>
            <person name="Au S.W."/>
            <person name="Jeong K.Y."/>
            <person name="Chew F.T."/>
            <person name="Hui J.H."/>
            <person name="Leung T.F."/>
            <person name="Tungtrongchitr A."/>
            <person name="Zhong N."/>
            <person name="Liu Z."/>
            <person name="Tsui S.K."/>
        </authorList>
    </citation>
    <scope>NUCLEOTIDE SEQUENCE [LARGE SCALE GENOMIC DNA]</scope>
    <source>
        <strain evidence="1">Derp</strain>
    </source>
</reference>
<reference evidence="1 2" key="1">
    <citation type="journal article" date="2018" name="J. Allergy Clin. Immunol.">
        <title>High-quality assembly of Dermatophagoides pteronyssinus genome and transcriptome reveals a wide range of novel allergens.</title>
        <authorList>
            <person name="Liu X.Y."/>
            <person name="Yang K.Y."/>
            <person name="Wang M.Q."/>
            <person name="Kwok J.S."/>
            <person name="Zeng X."/>
            <person name="Yang Z."/>
            <person name="Xiao X.J."/>
            <person name="Lau C.P."/>
            <person name="Li Y."/>
            <person name="Huang Z.M."/>
            <person name="Ba J.G."/>
            <person name="Yim A.K."/>
            <person name="Ouyang C.Y."/>
            <person name="Ngai S.M."/>
            <person name="Chan T.F."/>
            <person name="Leung E.L."/>
            <person name="Liu L."/>
            <person name="Liu Z.G."/>
            <person name="Tsui S.K."/>
        </authorList>
    </citation>
    <scope>NUCLEOTIDE SEQUENCE [LARGE SCALE GENOMIC DNA]</scope>
    <source>
        <strain evidence="1">Derp</strain>
    </source>
</reference>
<keyword evidence="2" id="KW-1185">Reference proteome</keyword>
<evidence type="ECO:0000313" key="1">
    <source>
        <dbReference type="EMBL" id="KAH9426743.1"/>
    </source>
</evidence>
<evidence type="ECO:0000313" key="2">
    <source>
        <dbReference type="Proteomes" id="UP000887458"/>
    </source>
</evidence>
<protein>
    <submittedName>
        <fullName evidence="1">Uncharacterized protein</fullName>
    </submittedName>
</protein>
<organism evidence="1 2">
    <name type="scientific">Dermatophagoides pteronyssinus</name>
    <name type="common">European house dust mite</name>
    <dbReference type="NCBI Taxonomy" id="6956"/>
    <lineage>
        <taxon>Eukaryota</taxon>
        <taxon>Metazoa</taxon>
        <taxon>Ecdysozoa</taxon>
        <taxon>Arthropoda</taxon>
        <taxon>Chelicerata</taxon>
        <taxon>Arachnida</taxon>
        <taxon>Acari</taxon>
        <taxon>Acariformes</taxon>
        <taxon>Sarcoptiformes</taxon>
        <taxon>Astigmata</taxon>
        <taxon>Psoroptidia</taxon>
        <taxon>Analgoidea</taxon>
        <taxon>Pyroglyphidae</taxon>
        <taxon>Dermatophagoidinae</taxon>
        <taxon>Dermatophagoides</taxon>
    </lineage>
</organism>